<comment type="caution">
    <text evidence="1">The sequence shown here is derived from an EMBL/GenBank/DDBJ whole genome shotgun (WGS) entry which is preliminary data.</text>
</comment>
<evidence type="ECO:0000313" key="2">
    <source>
        <dbReference type="Proteomes" id="UP000265520"/>
    </source>
</evidence>
<accession>A0A392QH05</accession>
<name>A0A392QH05_9FABA</name>
<dbReference type="Pfam" id="PF14223">
    <property type="entry name" value="Retrotran_gag_2"/>
    <property type="match status" value="1"/>
</dbReference>
<dbReference type="Proteomes" id="UP000265520">
    <property type="component" value="Unassembled WGS sequence"/>
</dbReference>
<dbReference type="EMBL" id="LXQA010131254">
    <property type="protein sequence ID" value="MCI22575.1"/>
    <property type="molecule type" value="Genomic_DNA"/>
</dbReference>
<dbReference type="AlphaFoldDB" id="A0A392QH05"/>
<sequence>MKESESISEYFSRVIAVSNQLKRNGEKLEDVRIMEKILRSLDPKFEHIVVTIEETKDLESMTIEQLQGSLQAYEEKHKKKK</sequence>
<evidence type="ECO:0000313" key="1">
    <source>
        <dbReference type="EMBL" id="MCI22575.1"/>
    </source>
</evidence>
<proteinExistence type="predicted"/>
<dbReference type="PANTHER" id="PTHR35317:SF28">
    <property type="entry name" value="ZINC FINGER, CCHC-TYPE, RIBONUCLEASE H-LIKE DOMAIN, GAG-PRE-INTEGRASE DOMAIN PROTEIN-RELATED"/>
    <property type="match status" value="1"/>
</dbReference>
<keyword evidence="2" id="KW-1185">Reference proteome</keyword>
<reference evidence="1 2" key="1">
    <citation type="journal article" date="2018" name="Front. Plant Sci.">
        <title>Red Clover (Trifolium pratense) and Zigzag Clover (T. medium) - A Picture of Genomic Similarities and Differences.</title>
        <authorList>
            <person name="Dluhosova J."/>
            <person name="Istvanek J."/>
            <person name="Nedelnik J."/>
            <person name="Repkova J."/>
        </authorList>
    </citation>
    <scope>NUCLEOTIDE SEQUENCE [LARGE SCALE GENOMIC DNA]</scope>
    <source>
        <strain evidence="2">cv. 10/8</strain>
        <tissue evidence="1">Leaf</tissue>
    </source>
</reference>
<dbReference type="PANTHER" id="PTHR35317">
    <property type="entry name" value="OS04G0629600 PROTEIN"/>
    <property type="match status" value="1"/>
</dbReference>
<evidence type="ECO:0008006" key="3">
    <source>
        <dbReference type="Google" id="ProtNLM"/>
    </source>
</evidence>
<organism evidence="1 2">
    <name type="scientific">Trifolium medium</name>
    <dbReference type="NCBI Taxonomy" id="97028"/>
    <lineage>
        <taxon>Eukaryota</taxon>
        <taxon>Viridiplantae</taxon>
        <taxon>Streptophyta</taxon>
        <taxon>Embryophyta</taxon>
        <taxon>Tracheophyta</taxon>
        <taxon>Spermatophyta</taxon>
        <taxon>Magnoliopsida</taxon>
        <taxon>eudicotyledons</taxon>
        <taxon>Gunneridae</taxon>
        <taxon>Pentapetalae</taxon>
        <taxon>rosids</taxon>
        <taxon>fabids</taxon>
        <taxon>Fabales</taxon>
        <taxon>Fabaceae</taxon>
        <taxon>Papilionoideae</taxon>
        <taxon>50 kb inversion clade</taxon>
        <taxon>NPAAA clade</taxon>
        <taxon>Hologalegina</taxon>
        <taxon>IRL clade</taxon>
        <taxon>Trifolieae</taxon>
        <taxon>Trifolium</taxon>
    </lineage>
</organism>
<protein>
    <recommendedName>
        <fullName evidence="3">Gag-pol polyprotein</fullName>
    </recommendedName>
</protein>